<accession>A0A6J6UFG2</accession>
<evidence type="ECO:0000313" key="1">
    <source>
        <dbReference type="EMBL" id="CAB4757798.1"/>
    </source>
</evidence>
<reference evidence="1" key="1">
    <citation type="submission" date="2020-05" db="EMBL/GenBank/DDBJ databases">
        <authorList>
            <person name="Chiriac C."/>
            <person name="Salcher M."/>
            <person name="Ghai R."/>
            <person name="Kavagutti S V."/>
        </authorList>
    </citation>
    <scope>NUCLEOTIDE SEQUENCE</scope>
</reference>
<dbReference type="EMBL" id="CAEZYW010000314">
    <property type="protein sequence ID" value="CAB4757798.1"/>
    <property type="molecule type" value="Genomic_DNA"/>
</dbReference>
<name>A0A6J6UFG2_9ZZZZ</name>
<organism evidence="1">
    <name type="scientific">freshwater metagenome</name>
    <dbReference type="NCBI Taxonomy" id="449393"/>
    <lineage>
        <taxon>unclassified sequences</taxon>
        <taxon>metagenomes</taxon>
        <taxon>ecological metagenomes</taxon>
    </lineage>
</organism>
<gene>
    <name evidence="1" type="ORF">UFOPK2786_01662</name>
</gene>
<sequence>MGVAGEAVEEPAQILVQHRVLAYTRLEVVELGLRWQLTVDEQVRGLEERGLLGQLFDRIAAVAQDARVTVDIGDRRGAGRRIEEAMIEGDPARLLQQGPDVQAALTDGGRDLWQRQFATWIPQRNVRHCVLLRAERTDVREPDTPRTGPRSVIQDS</sequence>
<dbReference type="AlphaFoldDB" id="A0A6J6UFG2"/>
<proteinExistence type="predicted"/>
<protein>
    <submittedName>
        <fullName evidence="1">Unannotated protein</fullName>
    </submittedName>
</protein>